<gene>
    <name evidence="1" type="ORF">AVENLUH5627_03301</name>
</gene>
<evidence type="ECO:0000313" key="1">
    <source>
        <dbReference type="EMBL" id="KXZ63230.1"/>
    </source>
</evidence>
<dbReference type="PATRIC" id="fig|52133.18.peg.3390"/>
<reference evidence="1 2" key="1">
    <citation type="journal article" date="2016" name="Sci. Rep.">
        <title>Genomic and phenotypic characterization of the species Acinetobacter venetianus.</title>
        <authorList>
            <person name="Fondi M."/>
            <person name="Maida I."/>
            <person name="Perrin E."/>
            <person name="Orlandini V."/>
            <person name="La Torre L."/>
            <person name="Bosi E."/>
            <person name="Negroni A."/>
            <person name="Zanaroli G."/>
            <person name="Fava F."/>
            <person name="Decorosi F."/>
            <person name="Giovannetti L."/>
            <person name="Viti C."/>
            <person name="Vaneechoutte M."/>
            <person name="Dijkshoorn L."/>
            <person name="Fani R."/>
        </authorList>
    </citation>
    <scope>NUCLEOTIDE SEQUENCE [LARGE SCALE GENOMIC DNA]</scope>
    <source>
        <strain evidence="1 2">LUH5627</strain>
    </source>
</reference>
<dbReference type="EMBL" id="JRUE01000250">
    <property type="protein sequence ID" value="KXZ63230.1"/>
    <property type="molecule type" value="Genomic_DNA"/>
</dbReference>
<proteinExistence type="predicted"/>
<comment type="caution">
    <text evidence="1">The sequence shown here is derived from an EMBL/GenBank/DDBJ whole genome shotgun (WGS) entry which is preliminary data.</text>
</comment>
<sequence>MILYGYNFFVIDHDWEYLTPLDTFFRNILDKGLSSPQNYTNEELMSATRKWHYAKKLADKIGWEGDFTCGPYVFFLPDPKGMCIEYGFMFKQYNNGRTFIISPLELEYMDQHEDVVKDWITDDK</sequence>
<name>A0A150HJR1_9GAMM</name>
<dbReference type="AlphaFoldDB" id="A0A150HJR1"/>
<protein>
    <submittedName>
        <fullName evidence="1">Uncharacterized protein</fullName>
    </submittedName>
</protein>
<organism evidence="1 2">
    <name type="scientific">Acinetobacter venetianus</name>
    <dbReference type="NCBI Taxonomy" id="52133"/>
    <lineage>
        <taxon>Bacteria</taxon>
        <taxon>Pseudomonadati</taxon>
        <taxon>Pseudomonadota</taxon>
        <taxon>Gammaproteobacteria</taxon>
        <taxon>Moraxellales</taxon>
        <taxon>Moraxellaceae</taxon>
        <taxon>Acinetobacter</taxon>
    </lineage>
</organism>
<dbReference type="Proteomes" id="UP000075680">
    <property type="component" value="Unassembled WGS sequence"/>
</dbReference>
<accession>A0A150HJR1</accession>
<evidence type="ECO:0000313" key="2">
    <source>
        <dbReference type="Proteomes" id="UP000075680"/>
    </source>
</evidence>